<name>A0A418SGH7_9RHOB</name>
<dbReference type="AlphaFoldDB" id="A0A418SGH7"/>
<dbReference type="EC" id="2.4.1.308" evidence="3"/>
<dbReference type="PANTHER" id="PTHR11927:SF9">
    <property type="entry name" value="L-FUCOSYLTRANSFERASE"/>
    <property type="match status" value="1"/>
</dbReference>
<accession>A0A418SGH7</accession>
<dbReference type="KEGG" id="palw:PSAL_028860"/>
<dbReference type="CDD" id="cd11301">
    <property type="entry name" value="Fut1_Fut2_like"/>
    <property type="match status" value="1"/>
</dbReference>
<dbReference type="GO" id="GO:0005975">
    <property type="term" value="P:carbohydrate metabolic process"/>
    <property type="evidence" value="ECO:0007669"/>
    <property type="project" value="InterPro"/>
</dbReference>
<dbReference type="OrthoDB" id="9794601at2"/>
<evidence type="ECO:0000256" key="2">
    <source>
        <dbReference type="ARBA" id="ARBA00022679"/>
    </source>
</evidence>
<organism evidence="3 4">
    <name type="scientific">Pseudooceanicola algae</name>
    <dbReference type="NCBI Taxonomy" id="1537215"/>
    <lineage>
        <taxon>Bacteria</taxon>
        <taxon>Pseudomonadati</taxon>
        <taxon>Pseudomonadota</taxon>
        <taxon>Alphaproteobacteria</taxon>
        <taxon>Rhodobacterales</taxon>
        <taxon>Paracoccaceae</taxon>
        <taxon>Pseudooceanicola</taxon>
    </lineage>
</organism>
<dbReference type="GO" id="GO:0008107">
    <property type="term" value="F:galactoside 2-alpha-L-fucosyltransferase activity"/>
    <property type="evidence" value="ECO:0007669"/>
    <property type="project" value="InterPro"/>
</dbReference>
<keyword evidence="1 3" id="KW-0328">Glycosyltransferase</keyword>
<reference evidence="3 4" key="1">
    <citation type="submission" date="2020-08" db="EMBL/GenBank/DDBJ databases">
        <title>Genome sequence of Rhodobacteraceae bacterium Lw-13e.</title>
        <authorList>
            <person name="Poehlein A."/>
            <person name="Wolter L."/>
            <person name="Daniel R."/>
            <person name="Brinkhoff T."/>
        </authorList>
    </citation>
    <scope>NUCLEOTIDE SEQUENCE [LARGE SCALE GENOMIC DNA]</scope>
    <source>
        <strain evidence="3 4">Lw-13e</strain>
    </source>
</reference>
<evidence type="ECO:0000256" key="1">
    <source>
        <dbReference type="ARBA" id="ARBA00022676"/>
    </source>
</evidence>
<dbReference type="GO" id="GO:0016020">
    <property type="term" value="C:membrane"/>
    <property type="evidence" value="ECO:0007669"/>
    <property type="project" value="InterPro"/>
</dbReference>
<proteinExistence type="predicted"/>
<keyword evidence="4" id="KW-1185">Reference proteome</keyword>
<dbReference type="InterPro" id="IPR002516">
    <property type="entry name" value="Glyco_trans_11"/>
</dbReference>
<gene>
    <name evidence="3" type="primary">wbnK</name>
    <name evidence="3" type="ORF">PSAL_028860</name>
</gene>
<dbReference type="EMBL" id="CP060436">
    <property type="protein sequence ID" value="QPM91631.1"/>
    <property type="molecule type" value="Genomic_DNA"/>
</dbReference>
<sequence length="280" mass="31566">MIYTRFHGRTGNQMFQYALGRALAKRLCVGLVVDDRLAVARGEKSLNRIFNLHTVAPHQMPPSQQDRRLAYLLWRYGGTKPKYLREKGLGFDPAVLEAPDETYLHGYWQSAKYFAGAEDEIRRDFAFPAPQGRNADLAEQIASGPSVSLHLRRGDYVSNASHVICGQPYYDAALAALLPQLPHDPVIYVFSDDPDWARDNLRLPGQPVIVDHNGAEADFEDLRLMSLCQHNIIANSSFSWWGAWLNANPSKKVMAPAQWFGKAELSNPDILPPDWYKITS</sequence>
<protein>
    <submittedName>
        <fullName evidence="3">O-antigen biosynthesis glycosyltransferase WbnK</fullName>
        <ecNumber evidence="3">2.4.1.308</ecNumber>
    </submittedName>
</protein>
<keyword evidence="2 3" id="KW-0808">Transferase</keyword>
<dbReference type="RefSeq" id="WP_119839274.1">
    <property type="nucleotide sequence ID" value="NZ_CP060436.1"/>
</dbReference>
<dbReference type="PANTHER" id="PTHR11927">
    <property type="entry name" value="GALACTOSIDE 2-L-FUCOSYLTRANSFERASE"/>
    <property type="match status" value="1"/>
</dbReference>
<dbReference type="Pfam" id="PF01531">
    <property type="entry name" value="Glyco_transf_11"/>
    <property type="match status" value="1"/>
</dbReference>
<evidence type="ECO:0000313" key="4">
    <source>
        <dbReference type="Proteomes" id="UP000283786"/>
    </source>
</evidence>
<dbReference type="Proteomes" id="UP000283786">
    <property type="component" value="Chromosome"/>
</dbReference>
<evidence type="ECO:0000313" key="3">
    <source>
        <dbReference type="EMBL" id="QPM91631.1"/>
    </source>
</evidence>